<keyword evidence="4" id="KW-0812">Transmembrane</keyword>
<proteinExistence type="inferred from homology"/>
<protein>
    <submittedName>
        <fullName evidence="6">Sugar-binding protein</fullName>
    </submittedName>
</protein>
<evidence type="ECO:0000256" key="2">
    <source>
        <dbReference type="ARBA" id="ARBA00007639"/>
    </source>
</evidence>
<dbReference type="PANTHER" id="PTHR46847">
    <property type="entry name" value="D-ALLOSE-BINDING PERIPLASMIC PROTEIN-RELATED"/>
    <property type="match status" value="1"/>
</dbReference>
<evidence type="ECO:0000313" key="7">
    <source>
        <dbReference type="Proteomes" id="UP001589776"/>
    </source>
</evidence>
<dbReference type="EMBL" id="JBHLWN010000067">
    <property type="protein sequence ID" value="MFC0214013.1"/>
    <property type="molecule type" value="Genomic_DNA"/>
</dbReference>
<dbReference type="CDD" id="cd06314">
    <property type="entry name" value="PBP1_tmGBP"/>
    <property type="match status" value="1"/>
</dbReference>
<dbReference type="Pfam" id="PF13407">
    <property type="entry name" value="Peripla_BP_4"/>
    <property type="match status" value="1"/>
</dbReference>
<evidence type="ECO:0000256" key="3">
    <source>
        <dbReference type="ARBA" id="ARBA00022729"/>
    </source>
</evidence>
<feature type="transmembrane region" description="Helical" evidence="4">
    <location>
        <begin position="6"/>
        <end position="26"/>
    </location>
</feature>
<keyword evidence="7" id="KW-1185">Reference proteome</keyword>
<organism evidence="6 7">
    <name type="scientific">Paenibacillus chartarius</name>
    <dbReference type="NCBI Taxonomy" id="747481"/>
    <lineage>
        <taxon>Bacteria</taxon>
        <taxon>Bacillati</taxon>
        <taxon>Bacillota</taxon>
        <taxon>Bacilli</taxon>
        <taxon>Bacillales</taxon>
        <taxon>Paenibacillaceae</taxon>
        <taxon>Paenibacillus</taxon>
    </lineage>
</organism>
<dbReference type="InterPro" id="IPR025997">
    <property type="entry name" value="SBP_2_dom"/>
</dbReference>
<keyword evidence="4" id="KW-0472">Membrane</keyword>
<evidence type="ECO:0000313" key="6">
    <source>
        <dbReference type="EMBL" id="MFC0214013.1"/>
    </source>
</evidence>
<dbReference type="Gene3D" id="3.40.50.2300">
    <property type="match status" value="2"/>
</dbReference>
<reference evidence="6 7" key="1">
    <citation type="submission" date="2024-09" db="EMBL/GenBank/DDBJ databases">
        <authorList>
            <person name="Sun Q."/>
            <person name="Mori K."/>
        </authorList>
    </citation>
    <scope>NUCLEOTIDE SEQUENCE [LARGE SCALE GENOMIC DNA]</scope>
    <source>
        <strain evidence="6 7">CCM 7759</strain>
    </source>
</reference>
<evidence type="ECO:0000256" key="4">
    <source>
        <dbReference type="SAM" id="Phobius"/>
    </source>
</evidence>
<comment type="subcellular location">
    <subcellularLocation>
        <location evidence="1">Cell envelope</location>
    </subcellularLocation>
</comment>
<name>A0ABV6DMZ2_9BACL</name>
<dbReference type="PANTHER" id="PTHR46847:SF1">
    <property type="entry name" value="D-ALLOSE-BINDING PERIPLASMIC PROTEIN-RELATED"/>
    <property type="match status" value="1"/>
</dbReference>
<sequence length="328" mass="35569">MSNRIWSAAVVILFGGFTILLLLFFFTTQRIQGYVKPLITPSKEQTNGKQIVLIAQELNNPYWKSIEQGARDAASRFGMELHYTGPYRINPQEQMRLLEKAIAAKADGVLVQGLGDEGYRSLIDKAVQAGIPVIAVDTDEPDSSRLSYVGTDNMEAGMKMGELVVKTSGGAGTIGVLIGSERAPNQQLRLQGLRRALAQFPNLTVAHVRSSNISRLQAAGQAEELLQLKPRITEMVGFSALDGPGIKEAAERLRPNGLHIYAFDTTEETLSGLSECKITAAVVQRPVEMGYRAVTLLNEHYLGNPVPQQLFTPVSVMNGCSAAKGAGQ</sequence>
<dbReference type="SUPFAM" id="SSF53822">
    <property type="entry name" value="Periplasmic binding protein-like I"/>
    <property type="match status" value="1"/>
</dbReference>
<comment type="similarity">
    <text evidence="2">Belongs to the bacterial solute-binding protein 2 family.</text>
</comment>
<evidence type="ECO:0000256" key="1">
    <source>
        <dbReference type="ARBA" id="ARBA00004196"/>
    </source>
</evidence>
<keyword evidence="3" id="KW-0732">Signal</keyword>
<keyword evidence="4" id="KW-1133">Transmembrane helix</keyword>
<feature type="domain" description="Periplasmic binding protein" evidence="5">
    <location>
        <begin position="51"/>
        <end position="301"/>
    </location>
</feature>
<accession>A0ABV6DMZ2</accession>
<dbReference type="RefSeq" id="WP_377471347.1">
    <property type="nucleotide sequence ID" value="NZ_JBHLWN010000067.1"/>
</dbReference>
<dbReference type="InterPro" id="IPR028082">
    <property type="entry name" value="Peripla_BP_I"/>
</dbReference>
<evidence type="ECO:0000259" key="5">
    <source>
        <dbReference type="Pfam" id="PF13407"/>
    </source>
</evidence>
<gene>
    <name evidence="6" type="ORF">ACFFK0_16405</name>
</gene>
<comment type="caution">
    <text evidence="6">The sequence shown here is derived from an EMBL/GenBank/DDBJ whole genome shotgun (WGS) entry which is preliminary data.</text>
</comment>
<dbReference type="Proteomes" id="UP001589776">
    <property type="component" value="Unassembled WGS sequence"/>
</dbReference>